<proteinExistence type="predicted"/>
<sequence>MLRRMDASLPEINKHKKDPEDRKLREMTLVSISLGPHLICPLEIQAYIFGSSKRDVKHAERERRENYKHVLCFVRLIAPSCRERLYILDSPTLFRNRFRYL</sequence>
<accession>A0AAV4SMJ6</accession>
<evidence type="ECO:0000313" key="4">
    <source>
        <dbReference type="Proteomes" id="UP001054837"/>
    </source>
</evidence>
<gene>
    <name evidence="3" type="ORF">CDAR_1141</name>
    <name evidence="2" type="ORF">CDAR_951</name>
</gene>
<keyword evidence="4" id="KW-1185">Reference proteome</keyword>
<name>A0AAV4SMJ6_9ARAC</name>
<dbReference type="Proteomes" id="UP001054837">
    <property type="component" value="Unassembled WGS sequence"/>
</dbReference>
<evidence type="ECO:0000313" key="3">
    <source>
        <dbReference type="EMBL" id="GIY35310.1"/>
    </source>
</evidence>
<evidence type="ECO:0000256" key="1">
    <source>
        <dbReference type="SAM" id="MobiDB-lite"/>
    </source>
</evidence>
<dbReference type="EMBL" id="BPLQ01008155">
    <property type="protein sequence ID" value="GIY35310.1"/>
    <property type="molecule type" value="Genomic_DNA"/>
</dbReference>
<protein>
    <submittedName>
        <fullName evidence="3">Uncharacterized protein</fullName>
    </submittedName>
</protein>
<dbReference type="AlphaFoldDB" id="A0AAV4SMJ6"/>
<comment type="caution">
    <text evidence="3">The sequence shown here is derived from an EMBL/GenBank/DDBJ whole genome shotgun (WGS) entry which is preliminary data.</text>
</comment>
<reference evidence="3 4" key="1">
    <citation type="submission" date="2021-06" db="EMBL/GenBank/DDBJ databases">
        <title>Caerostris darwini draft genome.</title>
        <authorList>
            <person name="Kono N."/>
            <person name="Arakawa K."/>
        </authorList>
    </citation>
    <scope>NUCLEOTIDE SEQUENCE [LARGE SCALE GENOMIC DNA]</scope>
</reference>
<dbReference type="EMBL" id="BPLQ01008155">
    <property type="protein sequence ID" value="GIY35288.1"/>
    <property type="molecule type" value="Genomic_DNA"/>
</dbReference>
<evidence type="ECO:0000313" key="2">
    <source>
        <dbReference type="EMBL" id="GIY35288.1"/>
    </source>
</evidence>
<feature type="region of interest" description="Disordered" evidence="1">
    <location>
        <begin position="1"/>
        <end position="20"/>
    </location>
</feature>
<organism evidence="3 4">
    <name type="scientific">Caerostris darwini</name>
    <dbReference type="NCBI Taxonomy" id="1538125"/>
    <lineage>
        <taxon>Eukaryota</taxon>
        <taxon>Metazoa</taxon>
        <taxon>Ecdysozoa</taxon>
        <taxon>Arthropoda</taxon>
        <taxon>Chelicerata</taxon>
        <taxon>Arachnida</taxon>
        <taxon>Araneae</taxon>
        <taxon>Araneomorphae</taxon>
        <taxon>Entelegynae</taxon>
        <taxon>Araneoidea</taxon>
        <taxon>Araneidae</taxon>
        <taxon>Caerostris</taxon>
    </lineage>
</organism>